<evidence type="ECO:0000256" key="12">
    <source>
        <dbReference type="SAM" id="MobiDB-lite"/>
    </source>
</evidence>
<evidence type="ECO:0000256" key="4">
    <source>
        <dbReference type="ARBA" id="ARBA00022553"/>
    </source>
</evidence>
<dbReference type="InterPro" id="IPR029048">
    <property type="entry name" value="HSP70_C_sf"/>
</dbReference>
<dbReference type="InterPro" id="IPR018181">
    <property type="entry name" value="Heat_shock_70_CS"/>
</dbReference>
<dbReference type="FunFam" id="1.20.1270.10:FF:000001">
    <property type="entry name" value="Molecular chaperone DnaK"/>
    <property type="match status" value="1"/>
</dbReference>
<dbReference type="RefSeq" id="WP_270454292.1">
    <property type="nucleotide sequence ID" value="NZ_JADPIE010000005.1"/>
</dbReference>
<gene>
    <name evidence="9 13" type="primary">dnaK</name>
    <name evidence="13" type="ORF">I0Q91_09545</name>
</gene>
<dbReference type="GO" id="GO:0051082">
    <property type="term" value="F:unfolded protein binding"/>
    <property type="evidence" value="ECO:0007669"/>
    <property type="project" value="InterPro"/>
</dbReference>
<dbReference type="InterPro" id="IPR012725">
    <property type="entry name" value="Chaperone_DnaK"/>
</dbReference>
<dbReference type="Pfam" id="PF00012">
    <property type="entry name" value="HSP70"/>
    <property type="match status" value="1"/>
</dbReference>
<evidence type="ECO:0000256" key="6">
    <source>
        <dbReference type="ARBA" id="ARBA00022840"/>
    </source>
</evidence>
<keyword evidence="14" id="KW-1185">Reference proteome</keyword>
<dbReference type="PROSITE" id="PS00329">
    <property type="entry name" value="HSP70_2"/>
    <property type="match status" value="1"/>
</dbReference>
<protein>
    <recommendedName>
        <fullName evidence="3 9">Chaperone protein DnaK</fullName>
    </recommendedName>
    <alternativeName>
        <fullName evidence="9">HSP70</fullName>
    </alternativeName>
    <alternativeName>
        <fullName evidence="9">Heat shock 70 kDa protein</fullName>
    </alternativeName>
    <alternativeName>
        <fullName evidence="9">Heat shock protein 70</fullName>
    </alternativeName>
</protein>
<dbReference type="EMBL" id="JADPIE010000005">
    <property type="protein sequence ID" value="MBF8437322.1"/>
    <property type="molecule type" value="Genomic_DNA"/>
</dbReference>
<feature type="coiled-coil region" evidence="11">
    <location>
        <begin position="223"/>
        <end position="250"/>
    </location>
</feature>
<dbReference type="HAMAP" id="MF_00332">
    <property type="entry name" value="DnaK"/>
    <property type="match status" value="1"/>
</dbReference>
<feature type="compositionally biased region" description="Basic and acidic residues" evidence="12">
    <location>
        <begin position="579"/>
        <end position="595"/>
    </location>
</feature>
<dbReference type="GO" id="GO:0005524">
    <property type="term" value="F:ATP binding"/>
    <property type="evidence" value="ECO:0007669"/>
    <property type="project" value="UniProtKB-UniRule"/>
</dbReference>
<accession>A0A931FAU3</accession>
<dbReference type="Proteomes" id="UP000621436">
    <property type="component" value="Unassembled WGS sequence"/>
</dbReference>
<dbReference type="Gene3D" id="3.30.420.40">
    <property type="match status" value="2"/>
</dbReference>
<dbReference type="SUPFAM" id="SSF53067">
    <property type="entry name" value="Actin-like ATPase domain"/>
    <property type="match status" value="2"/>
</dbReference>
<feature type="region of interest" description="Disordered" evidence="12">
    <location>
        <begin position="576"/>
        <end position="612"/>
    </location>
</feature>
<dbReference type="PROSITE" id="PS01036">
    <property type="entry name" value="HSP70_3"/>
    <property type="match status" value="1"/>
</dbReference>
<dbReference type="Gene3D" id="2.60.34.10">
    <property type="entry name" value="Substrate Binding Domain Of DNAk, Chain A, domain 1"/>
    <property type="match status" value="1"/>
</dbReference>
<dbReference type="PROSITE" id="PS00297">
    <property type="entry name" value="HSP70_1"/>
    <property type="match status" value="1"/>
</dbReference>
<dbReference type="InterPro" id="IPR029047">
    <property type="entry name" value="HSP70_peptide-bd_sf"/>
</dbReference>
<name>A0A931FAU3_9FIRM</name>
<dbReference type="SUPFAM" id="SSF100920">
    <property type="entry name" value="Heat shock protein 70kD (HSP70), peptide-binding domain"/>
    <property type="match status" value="1"/>
</dbReference>
<evidence type="ECO:0000256" key="1">
    <source>
        <dbReference type="ARBA" id="ARBA00002290"/>
    </source>
</evidence>
<dbReference type="Gene3D" id="3.90.640.10">
    <property type="entry name" value="Actin, Chain A, domain 4"/>
    <property type="match status" value="1"/>
</dbReference>
<dbReference type="FunFam" id="3.30.420.40:FF:000071">
    <property type="entry name" value="Molecular chaperone DnaK"/>
    <property type="match status" value="1"/>
</dbReference>
<comment type="similarity">
    <text evidence="2 9 10">Belongs to the heat shock protein 70 family.</text>
</comment>
<evidence type="ECO:0000256" key="10">
    <source>
        <dbReference type="RuleBase" id="RU003322"/>
    </source>
</evidence>
<comment type="function">
    <text evidence="1 9">Acts as a chaperone.</text>
</comment>
<evidence type="ECO:0000256" key="2">
    <source>
        <dbReference type="ARBA" id="ARBA00007381"/>
    </source>
</evidence>
<dbReference type="FunFam" id="2.60.34.10:FF:000014">
    <property type="entry name" value="Chaperone protein DnaK HSP70"/>
    <property type="match status" value="1"/>
</dbReference>
<dbReference type="NCBIfam" id="TIGR02350">
    <property type="entry name" value="prok_dnaK"/>
    <property type="match status" value="1"/>
</dbReference>
<dbReference type="Gene3D" id="1.20.1270.10">
    <property type="match status" value="1"/>
</dbReference>
<evidence type="ECO:0000256" key="7">
    <source>
        <dbReference type="ARBA" id="ARBA00023016"/>
    </source>
</evidence>
<dbReference type="NCBIfam" id="NF001413">
    <property type="entry name" value="PRK00290.1"/>
    <property type="match status" value="1"/>
</dbReference>
<evidence type="ECO:0000256" key="3">
    <source>
        <dbReference type="ARBA" id="ARBA00014415"/>
    </source>
</evidence>
<keyword evidence="7 9" id="KW-0346">Stress response</keyword>
<dbReference type="InterPro" id="IPR013126">
    <property type="entry name" value="Hsp_70_fam"/>
</dbReference>
<proteinExistence type="evidence at transcript level"/>
<comment type="caution">
    <text evidence="13">The sequence shown here is derived from an EMBL/GenBank/DDBJ whole genome shotgun (WGS) entry which is preliminary data.</text>
</comment>
<dbReference type="InterPro" id="IPR043129">
    <property type="entry name" value="ATPase_NBD"/>
</dbReference>
<comment type="induction">
    <text evidence="9">By stress conditions e.g. heat shock.</text>
</comment>
<keyword evidence="11" id="KW-0175">Coiled coil</keyword>
<dbReference type="PRINTS" id="PR00301">
    <property type="entry name" value="HEATSHOCK70"/>
</dbReference>
<keyword evidence="4 9" id="KW-0597">Phosphoprotein</keyword>
<evidence type="ECO:0000256" key="9">
    <source>
        <dbReference type="HAMAP-Rule" id="MF_00332"/>
    </source>
</evidence>
<dbReference type="PANTHER" id="PTHR19375">
    <property type="entry name" value="HEAT SHOCK PROTEIN 70KDA"/>
    <property type="match status" value="1"/>
</dbReference>
<keyword evidence="6 9" id="KW-0067">ATP-binding</keyword>
<organism evidence="13 14">
    <name type="scientific">Halonatronomonas betaini</name>
    <dbReference type="NCBI Taxonomy" id="2778430"/>
    <lineage>
        <taxon>Bacteria</taxon>
        <taxon>Bacillati</taxon>
        <taxon>Bacillota</taxon>
        <taxon>Clostridia</taxon>
        <taxon>Halanaerobiales</taxon>
        <taxon>Halarsenatibacteraceae</taxon>
        <taxon>Halonatronomonas</taxon>
    </lineage>
</organism>
<sequence>MSKILGIDLGTTNSCMAIIEGGEPTIINNKEGGRTTPSVVAFNKKGERIVGEQAKRQAITNSDQTVTSIKRQMGSDFKVNLKGTEYTPQEISAMILQKLKSDAEEYLGQEVKEAVITVPAYFSDSQRQATRDAGRIAGLEVERIINEPTAAALAYGLDDKKDQTIMVYDLGGGTFDISILEIGDGVFEVIATSGNNKLGGDDFDERIINYLAEQFQNETGIDLKKDKMALQRLKDAAEKAKIELSSIQETNINLPFITQTDDGPKHLDINLTRAKFNDLTADLVEATMGPARQAMKDAGLSTGEIDEVLLVGGSTRIPAVQEAVQKLAGKDANKSINPDEVVAIGAAIQGGVLAGDVDDLVLLDITPLSLGIETLGGVFTKLIERNTTIPVSESKVFSTAEDNQNSVEINVLQGERKMARNNKTLGRFQLTNIPPAPRGIPQIEVTFDIDENGIVNVSAKDKGTGNQQKITIKSNSGLSEEDIESMIKDAERYAEEDRKKFEEVDTKNEAESLIYSVEKTLKESGDKVDSGLKDQIAGSIKELKKELDKETINVDSVKNKIDILSDLFTDVSQQLYQKQETEKKTKNQSESKAEENLDQDNDDAIDVDFEEL</sequence>
<dbReference type="AlphaFoldDB" id="A0A931FAU3"/>
<reference evidence="13" key="1">
    <citation type="submission" date="2020-11" db="EMBL/GenBank/DDBJ databases">
        <title>Halonatronomonas betainensis gen. nov., sp. nov. a novel haloalkaliphilic representative of the family Halanaerobiacae capable of betaine degradation.</title>
        <authorList>
            <person name="Boltyanskaya Y."/>
            <person name="Kevbrin V."/>
            <person name="Detkova E."/>
            <person name="Grouzdev D.S."/>
            <person name="Koziaeva V."/>
            <person name="Zhilina T."/>
        </authorList>
    </citation>
    <scope>NUCLEOTIDE SEQUENCE</scope>
    <source>
        <strain evidence="13">Z-7014</strain>
    </source>
</reference>
<feature type="coiled-coil region" evidence="11">
    <location>
        <begin position="533"/>
        <end position="560"/>
    </location>
</feature>
<evidence type="ECO:0000256" key="8">
    <source>
        <dbReference type="ARBA" id="ARBA00023186"/>
    </source>
</evidence>
<keyword evidence="8 9" id="KW-0143">Chaperone</keyword>
<dbReference type="CDD" id="cd10234">
    <property type="entry name" value="ASKHA_NBD_HSP70_DnaK-like"/>
    <property type="match status" value="1"/>
</dbReference>
<evidence type="ECO:0000313" key="14">
    <source>
        <dbReference type="Proteomes" id="UP000621436"/>
    </source>
</evidence>
<evidence type="ECO:0000256" key="11">
    <source>
        <dbReference type="SAM" id="Coils"/>
    </source>
</evidence>
<keyword evidence="5 9" id="KW-0547">Nucleotide-binding</keyword>
<dbReference type="GO" id="GO:0140662">
    <property type="term" value="F:ATP-dependent protein folding chaperone"/>
    <property type="evidence" value="ECO:0007669"/>
    <property type="project" value="InterPro"/>
</dbReference>
<evidence type="ECO:0000256" key="5">
    <source>
        <dbReference type="ARBA" id="ARBA00022741"/>
    </source>
</evidence>
<feature type="compositionally biased region" description="Acidic residues" evidence="12">
    <location>
        <begin position="596"/>
        <end position="612"/>
    </location>
</feature>
<evidence type="ECO:0000313" key="13">
    <source>
        <dbReference type="EMBL" id="MBF8437322.1"/>
    </source>
</evidence>
<dbReference type="FunFam" id="3.90.640.10:FF:000003">
    <property type="entry name" value="Molecular chaperone DnaK"/>
    <property type="match status" value="1"/>
</dbReference>
<feature type="modified residue" description="Phosphothreonine; by autocatalysis" evidence="9">
    <location>
        <position position="174"/>
    </location>
</feature>